<sequence>MVSKGLISSRAAAYGVPTTCYCDSHFKENWKSLLKILPLRSRGFSLVKFCYHERHQEEDSMQQEAWRIFERAKGTAVHHQKMRGHAHLLE</sequence>
<evidence type="ECO:0000313" key="1">
    <source>
        <dbReference type="EMBL" id="CAG7903982.1"/>
    </source>
</evidence>
<name>A0A8D9M9M5_BRACM</name>
<reference evidence="1 2" key="1">
    <citation type="submission" date="2021-07" db="EMBL/GenBank/DDBJ databases">
        <authorList>
            <consortium name="Genoscope - CEA"/>
            <person name="William W."/>
        </authorList>
    </citation>
    <scope>NUCLEOTIDE SEQUENCE [LARGE SCALE GENOMIC DNA]</scope>
</reference>
<dbReference type="AlphaFoldDB" id="A0A8D9M9M5"/>
<dbReference type="EMBL" id="LS974623">
    <property type="protein sequence ID" value="CAG7903982.1"/>
    <property type="molecule type" value="Genomic_DNA"/>
</dbReference>
<dbReference type="Proteomes" id="UP000694005">
    <property type="component" value="Chromosome A07"/>
</dbReference>
<gene>
    <name evidence="1" type="ORF">BRAPAZ1V2_A07P36260.2</name>
</gene>
<accession>A0A8D9M9M5</accession>
<protein>
    <submittedName>
        <fullName evidence="1">Uncharacterized protein</fullName>
    </submittedName>
</protein>
<dbReference type="Gramene" id="A07p36260.2_BraZ1">
    <property type="protein sequence ID" value="A07p36260.2_BraZ1.CDS"/>
    <property type="gene ID" value="A07g36260.2_BraZ1"/>
</dbReference>
<organism evidence="1 2">
    <name type="scientific">Brassica campestris</name>
    <name type="common">Field mustard</name>
    <dbReference type="NCBI Taxonomy" id="3711"/>
    <lineage>
        <taxon>Eukaryota</taxon>
        <taxon>Viridiplantae</taxon>
        <taxon>Streptophyta</taxon>
        <taxon>Embryophyta</taxon>
        <taxon>Tracheophyta</taxon>
        <taxon>Spermatophyta</taxon>
        <taxon>Magnoliopsida</taxon>
        <taxon>eudicotyledons</taxon>
        <taxon>Gunneridae</taxon>
        <taxon>Pentapetalae</taxon>
        <taxon>rosids</taxon>
        <taxon>malvids</taxon>
        <taxon>Brassicales</taxon>
        <taxon>Brassicaceae</taxon>
        <taxon>Brassiceae</taxon>
        <taxon>Brassica</taxon>
    </lineage>
</organism>
<evidence type="ECO:0000313" key="2">
    <source>
        <dbReference type="Proteomes" id="UP000694005"/>
    </source>
</evidence>
<proteinExistence type="predicted"/>